<evidence type="ECO:0000313" key="10">
    <source>
        <dbReference type="Proteomes" id="UP001161405"/>
    </source>
</evidence>
<comment type="caution">
    <text evidence="9">The sequence shown here is derived from an EMBL/GenBank/DDBJ whole genome shotgun (WGS) entry which is preliminary data.</text>
</comment>
<dbReference type="SMART" id="SM00471">
    <property type="entry name" value="HDc"/>
    <property type="match status" value="2"/>
</dbReference>
<dbReference type="InterPro" id="IPR006674">
    <property type="entry name" value="HD_domain"/>
</dbReference>
<keyword evidence="7" id="KW-0378">Hydrolase</keyword>
<protein>
    <recommendedName>
        <fullName evidence="5">5'-deoxynucleotidase</fullName>
        <ecNumber evidence="5">3.1.3.89</ecNumber>
    </recommendedName>
</protein>
<evidence type="ECO:0000256" key="5">
    <source>
        <dbReference type="ARBA" id="ARBA00012964"/>
    </source>
</evidence>
<reference evidence="9" key="1">
    <citation type="journal article" date="2014" name="Int. J. Syst. Evol. Microbiol.">
        <title>Complete genome of a new Firmicutes species belonging to the dominant human colonic microbiota ('Ruminococcus bicirculans') reveals two chromosomes and a selective capacity to utilize plant glucans.</title>
        <authorList>
            <consortium name="NISC Comparative Sequencing Program"/>
            <person name="Wegmann U."/>
            <person name="Louis P."/>
            <person name="Goesmann A."/>
            <person name="Henrissat B."/>
            <person name="Duncan S.H."/>
            <person name="Flint H.J."/>
        </authorList>
    </citation>
    <scope>NUCLEOTIDE SEQUENCE</scope>
    <source>
        <strain evidence="9">NBRC 107169</strain>
    </source>
</reference>
<feature type="domain" description="HD/PDEase" evidence="8">
    <location>
        <begin position="42"/>
        <end position="160"/>
    </location>
</feature>
<evidence type="ECO:0000256" key="7">
    <source>
        <dbReference type="ARBA" id="ARBA00022801"/>
    </source>
</evidence>
<feature type="domain" description="HD/PDEase" evidence="8">
    <location>
        <begin position="261"/>
        <end position="379"/>
    </location>
</feature>
<dbReference type="SUPFAM" id="SSF109604">
    <property type="entry name" value="HD-domain/PDEase-like"/>
    <property type="match status" value="2"/>
</dbReference>
<dbReference type="RefSeq" id="WP_284363539.1">
    <property type="nucleotide sequence ID" value="NZ_BSNI01000002.1"/>
</dbReference>
<keyword evidence="10" id="KW-1185">Reference proteome</keyword>
<evidence type="ECO:0000256" key="2">
    <source>
        <dbReference type="ARBA" id="ARBA00001936"/>
    </source>
</evidence>
<dbReference type="Gene3D" id="1.10.3210.10">
    <property type="entry name" value="Hypothetical protein af1432"/>
    <property type="match status" value="2"/>
</dbReference>
<evidence type="ECO:0000256" key="1">
    <source>
        <dbReference type="ARBA" id="ARBA00001638"/>
    </source>
</evidence>
<name>A0ABQ5UQM9_9HYPH</name>
<accession>A0ABQ5UQM9</accession>
<dbReference type="EMBL" id="BSNI01000002">
    <property type="protein sequence ID" value="GLQ17401.1"/>
    <property type="molecule type" value="Genomic_DNA"/>
</dbReference>
<comment type="catalytic activity">
    <reaction evidence="1">
        <text>a 2'-deoxyribonucleoside 5'-phosphate + H2O = a 2'-deoxyribonucleoside + phosphate</text>
        <dbReference type="Rhea" id="RHEA:36167"/>
        <dbReference type="ChEBI" id="CHEBI:15377"/>
        <dbReference type="ChEBI" id="CHEBI:18274"/>
        <dbReference type="ChEBI" id="CHEBI:43474"/>
        <dbReference type="ChEBI" id="CHEBI:65317"/>
        <dbReference type="EC" id="3.1.3.89"/>
    </reaction>
</comment>
<gene>
    <name evidence="9" type="ORF">GCM10007879_16500</name>
</gene>
<dbReference type="PANTHER" id="PTHR11845:SF13">
    <property type="entry name" value="5'-DEOXYNUCLEOTIDASE HDDC2"/>
    <property type="match status" value="1"/>
</dbReference>
<proteinExistence type="predicted"/>
<dbReference type="PANTHER" id="PTHR11845">
    <property type="entry name" value="5'-DEOXYNUCLEOTIDASE HDDC2"/>
    <property type="match status" value="1"/>
</dbReference>
<dbReference type="EC" id="3.1.3.89" evidence="5"/>
<comment type="cofactor">
    <cofactor evidence="2">
        <name>Mn(2+)</name>
        <dbReference type="ChEBI" id="CHEBI:29035"/>
    </cofactor>
</comment>
<reference evidence="9" key="2">
    <citation type="submission" date="2023-01" db="EMBL/GenBank/DDBJ databases">
        <title>Draft genome sequence of Maritalea porphyrae strain NBRC 107169.</title>
        <authorList>
            <person name="Sun Q."/>
            <person name="Mori K."/>
        </authorList>
    </citation>
    <scope>NUCLEOTIDE SEQUENCE</scope>
    <source>
        <strain evidence="9">NBRC 107169</strain>
    </source>
</reference>
<evidence type="ECO:0000313" key="9">
    <source>
        <dbReference type="EMBL" id="GLQ17401.1"/>
    </source>
</evidence>
<comment type="subunit">
    <text evidence="4">Homodimer.</text>
</comment>
<dbReference type="InterPro" id="IPR003607">
    <property type="entry name" value="HD/PDEase_dom"/>
</dbReference>
<dbReference type="InterPro" id="IPR039356">
    <property type="entry name" value="YfbR/HDDC2"/>
</dbReference>
<evidence type="ECO:0000259" key="8">
    <source>
        <dbReference type="SMART" id="SM00471"/>
    </source>
</evidence>
<dbReference type="Proteomes" id="UP001161405">
    <property type="component" value="Unassembled WGS sequence"/>
</dbReference>
<dbReference type="Pfam" id="PF13023">
    <property type="entry name" value="HD_3"/>
    <property type="match status" value="2"/>
</dbReference>
<comment type="cofactor">
    <cofactor evidence="3">
        <name>Co(2+)</name>
        <dbReference type="ChEBI" id="CHEBI:48828"/>
    </cofactor>
</comment>
<sequence>MTTEMPQLKIENPRLEQQIAFIMEMDKLKSIDRMTKIICEDRVENDAEHSWHVALMALVLEPFAAEPVNIEHVIKLLLVHDVVEIDAGDTYIYAGADAQEQYERELEAAKRIFGLLPQDQTVELTALWQEFEARETAEAKFAKAIDRLSPFIYYGFAGEGCWVDQGVDEAMVRSQMVSMADASPAIQNMYEHLLATYQKFGVVRDSNNPGADPKNDHIALAEYMQTIEFDDASLTKTIRFVTEMDKLKSIIRQTQLISVDRLENDAEHSWNLAIMSVILEEYSNTKIDLLRVLKMLLVHDIVEIDAGDSPIYDLAAQEGKEEREIAAANRIYGMLPTEIGEELQALWMEFEAHQTSDAQFARAMDRLSPLLNNFYTKGVRWAVFGVTSQEVTQRHTVIADGSKQLHRLAASILAQSVENGFLRQSA</sequence>
<keyword evidence="6" id="KW-0479">Metal-binding</keyword>
<evidence type="ECO:0000256" key="3">
    <source>
        <dbReference type="ARBA" id="ARBA00001941"/>
    </source>
</evidence>
<evidence type="ECO:0000256" key="4">
    <source>
        <dbReference type="ARBA" id="ARBA00011738"/>
    </source>
</evidence>
<evidence type="ECO:0000256" key="6">
    <source>
        <dbReference type="ARBA" id="ARBA00022723"/>
    </source>
</evidence>
<organism evidence="9 10">
    <name type="scientific">Maritalea porphyrae</name>
    <dbReference type="NCBI Taxonomy" id="880732"/>
    <lineage>
        <taxon>Bacteria</taxon>
        <taxon>Pseudomonadati</taxon>
        <taxon>Pseudomonadota</taxon>
        <taxon>Alphaproteobacteria</taxon>
        <taxon>Hyphomicrobiales</taxon>
        <taxon>Devosiaceae</taxon>
        <taxon>Maritalea</taxon>
    </lineage>
</organism>